<keyword evidence="2" id="KW-1185">Reference proteome</keyword>
<organism evidence="1 2">
    <name type="scientific">Ceriporiopsis subvermispora (strain B)</name>
    <name type="common">White-rot fungus</name>
    <name type="synonym">Gelatoporia subvermispora</name>
    <dbReference type="NCBI Taxonomy" id="914234"/>
    <lineage>
        <taxon>Eukaryota</taxon>
        <taxon>Fungi</taxon>
        <taxon>Dikarya</taxon>
        <taxon>Basidiomycota</taxon>
        <taxon>Agaricomycotina</taxon>
        <taxon>Agaricomycetes</taxon>
        <taxon>Polyporales</taxon>
        <taxon>Gelatoporiaceae</taxon>
        <taxon>Gelatoporia</taxon>
    </lineage>
</organism>
<evidence type="ECO:0000313" key="1">
    <source>
        <dbReference type="EMBL" id="EMD34190.1"/>
    </source>
</evidence>
<reference evidence="1 2" key="1">
    <citation type="journal article" date="2012" name="Proc. Natl. Acad. Sci. U.S.A.">
        <title>Comparative genomics of Ceriporiopsis subvermispora and Phanerochaete chrysosporium provide insight into selective ligninolysis.</title>
        <authorList>
            <person name="Fernandez-Fueyo E."/>
            <person name="Ruiz-Duenas F.J."/>
            <person name="Ferreira P."/>
            <person name="Floudas D."/>
            <person name="Hibbett D.S."/>
            <person name="Canessa P."/>
            <person name="Larrondo L.F."/>
            <person name="James T.Y."/>
            <person name="Seelenfreund D."/>
            <person name="Lobos S."/>
            <person name="Polanco R."/>
            <person name="Tello M."/>
            <person name="Honda Y."/>
            <person name="Watanabe T."/>
            <person name="Watanabe T."/>
            <person name="Ryu J.S."/>
            <person name="Kubicek C.P."/>
            <person name="Schmoll M."/>
            <person name="Gaskell J."/>
            <person name="Hammel K.E."/>
            <person name="St John F.J."/>
            <person name="Vanden Wymelenberg A."/>
            <person name="Sabat G."/>
            <person name="Splinter BonDurant S."/>
            <person name="Syed K."/>
            <person name="Yadav J.S."/>
            <person name="Doddapaneni H."/>
            <person name="Subramanian V."/>
            <person name="Lavin J.L."/>
            <person name="Oguiza J.A."/>
            <person name="Perez G."/>
            <person name="Pisabarro A.G."/>
            <person name="Ramirez L."/>
            <person name="Santoyo F."/>
            <person name="Master E."/>
            <person name="Coutinho P.M."/>
            <person name="Henrissat B."/>
            <person name="Lombard V."/>
            <person name="Magnuson J.K."/>
            <person name="Kuees U."/>
            <person name="Hori C."/>
            <person name="Igarashi K."/>
            <person name="Samejima M."/>
            <person name="Held B.W."/>
            <person name="Barry K.W."/>
            <person name="LaButti K.M."/>
            <person name="Lapidus A."/>
            <person name="Lindquist E.A."/>
            <person name="Lucas S.M."/>
            <person name="Riley R."/>
            <person name="Salamov A.A."/>
            <person name="Hoffmeister D."/>
            <person name="Schwenk D."/>
            <person name="Hadar Y."/>
            <person name="Yarden O."/>
            <person name="de Vries R.P."/>
            <person name="Wiebenga A."/>
            <person name="Stenlid J."/>
            <person name="Eastwood D."/>
            <person name="Grigoriev I.V."/>
            <person name="Berka R.M."/>
            <person name="Blanchette R.A."/>
            <person name="Kersten P."/>
            <person name="Martinez A.T."/>
            <person name="Vicuna R."/>
            <person name="Cullen D."/>
        </authorList>
    </citation>
    <scope>NUCLEOTIDE SEQUENCE [LARGE SCALE GENOMIC DNA]</scope>
    <source>
        <strain evidence="1 2">B</strain>
    </source>
</reference>
<gene>
    <name evidence="1" type="ORF">CERSUDRAFT_117080</name>
</gene>
<protein>
    <submittedName>
        <fullName evidence="1">Uncharacterized protein</fullName>
    </submittedName>
</protein>
<proteinExistence type="predicted"/>
<dbReference type="EMBL" id="KB445803">
    <property type="protein sequence ID" value="EMD34190.1"/>
    <property type="molecule type" value="Genomic_DNA"/>
</dbReference>
<evidence type="ECO:0000313" key="2">
    <source>
        <dbReference type="Proteomes" id="UP000016930"/>
    </source>
</evidence>
<dbReference type="AlphaFoldDB" id="M2QPT8"/>
<dbReference type="Proteomes" id="UP000016930">
    <property type="component" value="Unassembled WGS sequence"/>
</dbReference>
<name>M2QPT8_CERS8</name>
<accession>M2QPT8</accession>
<sequence>MLSPVIVKGRGNQSLGKRRAVIRDVERSTSSLARAIDPHKPHSITRVLLAQFCLSLYFECTLHLELPGLFALTLPAKGLRAPQSLVVTYDLGP</sequence>
<dbReference type="HOGENOM" id="CLU_2399457_0_0_1"/>